<sequence>MEKEFEFETFKKRPGTTDKGKEYEDVVLAKVVLELVNDPAITNFHVSSNQDLFDAFDDIVIKTESNEEKKARIKVLQLKHTEKKTLSTENLRSKSGDFSLSRYFESFKKIKEQADEFILFTNRPFKCKDKSKFRLKAERFYVELVKAKPSSELSVKEDCVFQFQIVEDPSIKENDPKVQEYKEFFSKFYLYTGQERLKELKNTTAEKFASTYSSSDETFDTFLRTISAWSIQDGKKEKLNKTWIKRLIALLLLSPHVEPLSFDSVNDKMKIFREAISSFCITLFEEKSCQIVKQLWGDVGNEKNIDFKELNIARKRYLPTVKHIDNKNMDPKIVSQLLWLMDKCPLILHECENVKKAIQLCPNKQFILVGKNKSEEWMTKYSSFQNLSDLRLKPGLREKLMQNFNISIQGKEELDLLTAFGSNEEFLANVKTDDLVEMLNDPYRIGGAKEAFPYPYIERYVSRNIINITYLEKLHENTIIILNCENNFDKITDKLSKSKLIDINNFLHKKNRNFDNLTNNDVLELKSNPDKYTKSVNRPSVANAMYAGKKQVQFEFDESNFANTIYVGNRHYNDCELEQIYQENKQTKQFHYFKLLSDGNLRWIKSRGDVSGLENYKLFEKYSMNENALWSSRLVNNNKINLITGDPGIGKSELMKSFKNKCPPKFWTVILSPQYINSFFHNSEYSKTTNCRELFEKLLVDFKCQLVNKSDQKFFEIFIKKNKVIYVWDALDEILSQNLDAILNIILHLSTKGVRQWVTSRRGLKRYYRTNSVYFPLP</sequence>
<reference evidence="1" key="1">
    <citation type="journal article" date="2023" name="G3 (Bethesda)">
        <title>Whole genome assemblies of Zophobas morio and Tenebrio molitor.</title>
        <authorList>
            <person name="Kaur S."/>
            <person name="Stinson S.A."/>
            <person name="diCenzo G.C."/>
        </authorList>
    </citation>
    <scope>NUCLEOTIDE SEQUENCE</scope>
    <source>
        <strain evidence="1">QUZm001</strain>
    </source>
</reference>
<proteinExistence type="predicted"/>
<protein>
    <recommendedName>
        <fullName evidence="3">NACHT domain-containing protein</fullName>
    </recommendedName>
</protein>
<evidence type="ECO:0008006" key="3">
    <source>
        <dbReference type="Google" id="ProtNLM"/>
    </source>
</evidence>
<keyword evidence="2" id="KW-1185">Reference proteome</keyword>
<organism evidence="1 2">
    <name type="scientific">Zophobas morio</name>
    <dbReference type="NCBI Taxonomy" id="2755281"/>
    <lineage>
        <taxon>Eukaryota</taxon>
        <taxon>Metazoa</taxon>
        <taxon>Ecdysozoa</taxon>
        <taxon>Arthropoda</taxon>
        <taxon>Hexapoda</taxon>
        <taxon>Insecta</taxon>
        <taxon>Pterygota</taxon>
        <taxon>Neoptera</taxon>
        <taxon>Endopterygota</taxon>
        <taxon>Coleoptera</taxon>
        <taxon>Polyphaga</taxon>
        <taxon>Cucujiformia</taxon>
        <taxon>Tenebrionidae</taxon>
        <taxon>Zophobas</taxon>
    </lineage>
</organism>
<dbReference type="SUPFAM" id="SSF52540">
    <property type="entry name" value="P-loop containing nucleoside triphosphate hydrolases"/>
    <property type="match status" value="1"/>
</dbReference>
<accession>A0AA38I109</accession>
<evidence type="ECO:0000313" key="2">
    <source>
        <dbReference type="Proteomes" id="UP001168821"/>
    </source>
</evidence>
<comment type="caution">
    <text evidence="1">The sequence shown here is derived from an EMBL/GenBank/DDBJ whole genome shotgun (WGS) entry which is preliminary data.</text>
</comment>
<dbReference type="Proteomes" id="UP001168821">
    <property type="component" value="Unassembled WGS sequence"/>
</dbReference>
<dbReference type="EMBL" id="JALNTZ010000007">
    <property type="protein sequence ID" value="KAJ3647160.1"/>
    <property type="molecule type" value="Genomic_DNA"/>
</dbReference>
<gene>
    <name evidence="1" type="ORF">Zmor_024694</name>
</gene>
<dbReference type="Gene3D" id="3.40.50.300">
    <property type="entry name" value="P-loop containing nucleotide triphosphate hydrolases"/>
    <property type="match status" value="1"/>
</dbReference>
<dbReference type="AlphaFoldDB" id="A0AA38I109"/>
<evidence type="ECO:0000313" key="1">
    <source>
        <dbReference type="EMBL" id="KAJ3647160.1"/>
    </source>
</evidence>
<name>A0AA38I109_9CUCU</name>
<dbReference type="InterPro" id="IPR027417">
    <property type="entry name" value="P-loop_NTPase"/>
</dbReference>